<dbReference type="Proteomes" id="UP000253606">
    <property type="component" value="Chromosome"/>
</dbReference>
<gene>
    <name evidence="1" type="ORF">ACPOL_0331</name>
</gene>
<dbReference type="EMBL" id="CP030840">
    <property type="protein sequence ID" value="AXC09712.1"/>
    <property type="molecule type" value="Genomic_DNA"/>
</dbReference>
<dbReference type="KEGG" id="abas:ACPOL_0331"/>
<evidence type="ECO:0000313" key="1">
    <source>
        <dbReference type="EMBL" id="AXC09712.1"/>
    </source>
</evidence>
<reference evidence="1 2" key="1">
    <citation type="journal article" date="2018" name="Front. Microbiol.">
        <title>Hydrolytic Capabilities as a Key to Environmental Success: Chitinolytic and Cellulolytic Acidobacteria From Acidic Sub-arctic Soils and Boreal Peatlands.</title>
        <authorList>
            <person name="Belova S.E."/>
            <person name="Ravin N.V."/>
            <person name="Pankratov T.A."/>
            <person name="Rakitin A.L."/>
            <person name="Ivanova A.A."/>
            <person name="Beletsky A.V."/>
            <person name="Mardanov A.V."/>
            <person name="Sinninghe Damste J.S."/>
            <person name="Dedysh S.N."/>
        </authorList>
    </citation>
    <scope>NUCLEOTIDE SEQUENCE [LARGE SCALE GENOMIC DNA]</scope>
    <source>
        <strain evidence="1 2">SBC82</strain>
    </source>
</reference>
<name>A0A2Z5FSG9_9BACT</name>
<dbReference type="AlphaFoldDB" id="A0A2Z5FSG9"/>
<proteinExistence type="predicted"/>
<keyword evidence="2" id="KW-1185">Reference proteome</keyword>
<organism evidence="1 2">
    <name type="scientific">Acidisarcina polymorpha</name>
    <dbReference type="NCBI Taxonomy" id="2211140"/>
    <lineage>
        <taxon>Bacteria</taxon>
        <taxon>Pseudomonadati</taxon>
        <taxon>Acidobacteriota</taxon>
        <taxon>Terriglobia</taxon>
        <taxon>Terriglobales</taxon>
        <taxon>Acidobacteriaceae</taxon>
        <taxon>Acidisarcina</taxon>
    </lineage>
</organism>
<evidence type="ECO:0000313" key="2">
    <source>
        <dbReference type="Proteomes" id="UP000253606"/>
    </source>
</evidence>
<accession>A0A2Z5FSG9</accession>
<protein>
    <submittedName>
        <fullName evidence="1">Uncharacterized protein</fullName>
    </submittedName>
</protein>
<sequence length="41" mass="4638">MIEIVSVSICEEDPAAIGMTIVLLLLAYVKHERVHAFFNHQ</sequence>